<name>A0ABV2HN42_9HYPH</name>
<evidence type="ECO:0000259" key="5">
    <source>
        <dbReference type="SMART" id="SM00858"/>
    </source>
</evidence>
<evidence type="ECO:0000256" key="4">
    <source>
        <dbReference type="RuleBase" id="RU362063"/>
    </source>
</evidence>
<dbReference type="SMART" id="SM00858">
    <property type="entry name" value="SAF"/>
    <property type="match status" value="1"/>
</dbReference>
<dbReference type="RefSeq" id="WP_292302723.1">
    <property type="nucleotide sequence ID" value="NZ_JBEPLM010000002.1"/>
</dbReference>
<evidence type="ECO:0000256" key="2">
    <source>
        <dbReference type="ARBA" id="ARBA00022729"/>
    </source>
</evidence>
<comment type="function">
    <text evidence="4">Involved in the assembly process of the P-ring formation. It may associate with FlgF on the rod constituting a structure essential for the P-ring assembly or may act as a modulator protein for the P-ring assembly.</text>
</comment>
<keyword evidence="3 4" id="KW-0574">Periplasm</keyword>
<evidence type="ECO:0000256" key="3">
    <source>
        <dbReference type="ARBA" id="ARBA00022764"/>
    </source>
</evidence>
<dbReference type="PANTHER" id="PTHR36307">
    <property type="entry name" value="FLAGELLA BASAL BODY P-RING FORMATION PROTEIN FLGA"/>
    <property type="match status" value="1"/>
</dbReference>
<comment type="caution">
    <text evidence="6">The sequence shown here is derived from an EMBL/GenBank/DDBJ whole genome shotgun (WGS) entry which is preliminary data.</text>
</comment>
<keyword evidence="6" id="KW-0966">Cell projection</keyword>
<accession>A0ABV2HN42</accession>
<dbReference type="EMBL" id="JBEPLM010000002">
    <property type="protein sequence ID" value="MET3591996.1"/>
    <property type="molecule type" value="Genomic_DNA"/>
</dbReference>
<dbReference type="PANTHER" id="PTHR36307:SF1">
    <property type="entry name" value="FLAGELLA BASAL BODY P-RING FORMATION PROTEIN FLGA"/>
    <property type="match status" value="1"/>
</dbReference>
<comment type="subcellular location">
    <subcellularLocation>
        <location evidence="1 4">Periplasm</location>
    </subcellularLocation>
</comment>
<dbReference type="Proteomes" id="UP001549036">
    <property type="component" value="Unassembled WGS sequence"/>
</dbReference>
<protein>
    <recommendedName>
        <fullName evidence="4">Flagella basal body P-ring formation protein FlgA</fullName>
    </recommendedName>
</protein>
<evidence type="ECO:0000313" key="6">
    <source>
        <dbReference type="EMBL" id="MET3591996.1"/>
    </source>
</evidence>
<sequence length="178" mass="18324">MAMPASCPAFRRAVLALALAAVGMPALAQETAKQIQGESANQIAANQAVGEAVLIPNRVIYPGEAIELAALKQVTLVPGKHKPDGMATRSEELQGKVAKRTLLPGRYIPVAAIREAWLVEQGASVQVYFTAGALTISAAGVTLQPGAAGDQIKIRNIDSGKIISGTVMADGTIKVGAS</sequence>
<dbReference type="Gene3D" id="2.30.30.760">
    <property type="match status" value="1"/>
</dbReference>
<feature type="domain" description="SAF" evidence="5">
    <location>
        <begin position="51"/>
        <end position="114"/>
    </location>
</feature>
<feature type="signal peptide" evidence="4">
    <location>
        <begin position="1"/>
        <end position="28"/>
    </location>
</feature>
<gene>
    <name evidence="6" type="ORF">ABID26_001380</name>
</gene>
<reference evidence="6 7" key="1">
    <citation type="submission" date="2024-06" db="EMBL/GenBank/DDBJ databases">
        <title>Genomic Encyclopedia of Type Strains, Phase IV (KMG-IV): sequencing the most valuable type-strain genomes for metagenomic binning, comparative biology and taxonomic classification.</title>
        <authorList>
            <person name="Goeker M."/>
        </authorList>
    </citation>
    <scope>NUCLEOTIDE SEQUENCE [LARGE SCALE GENOMIC DNA]</scope>
    <source>
        <strain evidence="6 7">DSM 29846</strain>
    </source>
</reference>
<keyword evidence="7" id="KW-1185">Reference proteome</keyword>
<evidence type="ECO:0000256" key="1">
    <source>
        <dbReference type="ARBA" id="ARBA00004418"/>
    </source>
</evidence>
<evidence type="ECO:0000313" key="7">
    <source>
        <dbReference type="Proteomes" id="UP001549036"/>
    </source>
</evidence>
<dbReference type="NCBIfam" id="TIGR03170">
    <property type="entry name" value="flgA_cterm"/>
    <property type="match status" value="1"/>
</dbReference>
<dbReference type="InterPro" id="IPR017585">
    <property type="entry name" value="SAF_FlgA"/>
</dbReference>
<keyword evidence="4" id="KW-1005">Bacterial flagellum biogenesis</keyword>
<dbReference type="Pfam" id="PF13144">
    <property type="entry name" value="ChapFlgA"/>
    <property type="match status" value="1"/>
</dbReference>
<keyword evidence="6" id="KW-0969">Cilium</keyword>
<keyword evidence="2 4" id="KW-0732">Signal</keyword>
<dbReference type="InterPro" id="IPR039246">
    <property type="entry name" value="Flagellar_FlgA"/>
</dbReference>
<proteinExistence type="inferred from homology"/>
<organism evidence="6 7">
    <name type="scientific">Mesorhizobium shonense</name>
    <dbReference type="NCBI Taxonomy" id="1209948"/>
    <lineage>
        <taxon>Bacteria</taxon>
        <taxon>Pseudomonadati</taxon>
        <taxon>Pseudomonadota</taxon>
        <taxon>Alphaproteobacteria</taxon>
        <taxon>Hyphomicrobiales</taxon>
        <taxon>Phyllobacteriaceae</taxon>
        <taxon>Mesorhizobium</taxon>
    </lineage>
</organism>
<keyword evidence="6" id="KW-0282">Flagellum</keyword>
<comment type="similarity">
    <text evidence="4">Belongs to the FlgA family.</text>
</comment>
<dbReference type="InterPro" id="IPR013974">
    <property type="entry name" value="SAF"/>
</dbReference>
<feature type="chain" id="PRO_5045003976" description="Flagella basal body P-ring formation protein FlgA" evidence="4">
    <location>
        <begin position="29"/>
        <end position="178"/>
    </location>
</feature>
<dbReference type="CDD" id="cd11614">
    <property type="entry name" value="SAF_CpaB_FlgA_like"/>
    <property type="match status" value="1"/>
</dbReference>